<evidence type="ECO:0000259" key="7">
    <source>
        <dbReference type="Pfam" id="PF13354"/>
    </source>
</evidence>
<dbReference type="Pfam" id="PF13354">
    <property type="entry name" value="Beta-lactamase2"/>
    <property type="match status" value="1"/>
</dbReference>
<accession>A0ABU7M2Z1</accession>
<evidence type="ECO:0000313" key="9">
    <source>
        <dbReference type="Proteomes" id="UP001310692"/>
    </source>
</evidence>
<dbReference type="GO" id="GO:0008800">
    <property type="term" value="F:beta-lactamase activity"/>
    <property type="evidence" value="ECO:0007669"/>
    <property type="project" value="UniProtKB-EC"/>
</dbReference>
<dbReference type="PRINTS" id="PR00118">
    <property type="entry name" value="BLACTAMASEA"/>
</dbReference>
<dbReference type="PANTHER" id="PTHR35333:SF3">
    <property type="entry name" value="BETA-LACTAMASE-TYPE TRANSPEPTIDASE FOLD CONTAINING PROTEIN"/>
    <property type="match status" value="1"/>
</dbReference>
<dbReference type="InterPro" id="IPR012338">
    <property type="entry name" value="Beta-lactam/transpept-like"/>
</dbReference>
<gene>
    <name evidence="8" type="primary">bla</name>
    <name evidence="8" type="ORF">V0U35_13175</name>
</gene>
<comment type="caution">
    <text evidence="8">The sequence shown here is derived from an EMBL/GenBank/DDBJ whole genome shotgun (WGS) entry which is preliminary data.</text>
</comment>
<keyword evidence="5 6" id="KW-0046">Antibiotic resistance</keyword>
<dbReference type="EC" id="3.5.2.6" evidence="3 6"/>
<evidence type="ECO:0000313" key="8">
    <source>
        <dbReference type="EMBL" id="MEE2567630.1"/>
    </source>
</evidence>
<comment type="similarity">
    <text evidence="2 6">Belongs to the class-A beta-lactamase family.</text>
</comment>
<dbReference type="PROSITE" id="PS00146">
    <property type="entry name" value="BETA_LACTAMASE_A"/>
    <property type="match status" value="1"/>
</dbReference>
<dbReference type="InterPro" id="IPR045155">
    <property type="entry name" value="Beta-lactam_cat"/>
</dbReference>
<dbReference type="PANTHER" id="PTHR35333">
    <property type="entry name" value="BETA-LACTAMASE"/>
    <property type="match status" value="1"/>
</dbReference>
<sequence length="303" mass="32864">MKHSTGPSRRTVVTAICLVPLAGCTRENATATVESHSALSLIFEDIENRSGGRIGVAVLDTDTGRSAGHRADERFAVCSTFKWLLAAAVLRRVESGDERLDRLITYTADDLVFYSPVTEDHTDTGMTVEALCSATVRTSDNTAANLLLDTMGGPDGFTAIVREFGDTETRLDRYEPEMNENLPGDPRDTSTPRAMLETMNRLLFGDVLSTESRELLRGWMIAASTGMRRLRAGLPDGWIAGDKTGTSSNDQSNDAAFAYPVSPEERGPLLIVSYLNVPGPTERTTDAFHAEIARAVTVEFGLA</sequence>
<proteinExistence type="inferred from homology"/>
<protein>
    <recommendedName>
        <fullName evidence="3 6">Beta-lactamase</fullName>
        <ecNumber evidence="3 6">3.5.2.6</ecNumber>
    </recommendedName>
</protein>
<dbReference type="InterPro" id="IPR000871">
    <property type="entry name" value="Beta-lactam_class-A"/>
</dbReference>
<dbReference type="Gene3D" id="3.40.710.10">
    <property type="entry name" value="DD-peptidase/beta-lactamase superfamily"/>
    <property type="match status" value="1"/>
</dbReference>
<evidence type="ECO:0000256" key="2">
    <source>
        <dbReference type="ARBA" id="ARBA00009009"/>
    </source>
</evidence>
<name>A0ABU7M2Z1_9PROT</name>
<dbReference type="EMBL" id="JAZDRO010000007">
    <property type="protein sequence ID" value="MEE2567630.1"/>
    <property type="molecule type" value="Genomic_DNA"/>
</dbReference>
<evidence type="ECO:0000256" key="4">
    <source>
        <dbReference type="ARBA" id="ARBA00022801"/>
    </source>
</evidence>
<feature type="domain" description="Beta-lactamase class A catalytic" evidence="7">
    <location>
        <begin position="55"/>
        <end position="259"/>
    </location>
</feature>
<dbReference type="NCBIfam" id="NF033103">
    <property type="entry name" value="bla_class_A"/>
    <property type="match status" value="1"/>
</dbReference>
<keyword evidence="9" id="KW-1185">Reference proteome</keyword>
<organism evidence="8 9">
    <name type="scientific">Hyphobacterium marinum</name>
    <dbReference type="NCBI Taxonomy" id="3116574"/>
    <lineage>
        <taxon>Bacteria</taxon>
        <taxon>Pseudomonadati</taxon>
        <taxon>Pseudomonadota</taxon>
        <taxon>Alphaproteobacteria</taxon>
        <taxon>Maricaulales</taxon>
        <taxon>Maricaulaceae</taxon>
        <taxon>Hyphobacterium</taxon>
    </lineage>
</organism>
<evidence type="ECO:0000256" key="1">
    <source>
        <dbReference type="ARBA" id="ARBA00001526"/>
    </source>
</evidence>
<reference evidence="8 9" key="1">
    <citation type="submission" date="2024-01" db="EMBL/GenBank/DDBJ databases">
        <title>Hyphobacterium bacterium isolated from marine sediment.</title>
        <authorList>
            <person name="Zhao S."/>
        </authorList>
    </citation>
    <scope>NUCLEOTIDE SEQUENCE [LARGE SCALE GENOMIC DNA]</scope>
    <source>
        <strain evidence="8 9">Y60-23</strain>
    </source>
</reference>
<evidence type="ECO:0000256" key="5">
    <source>
        <dbReference type="ARBA" id="ARBA00023251"/>
    </source>
</evidence>
<keyword evidence="4 6" id="KW-0378">Hydrolase</keyword>
<evidence type="ECO:0000256" key="3">
    <source>
        <dbReference type="ARBA" id="ARBA00012865"/>
    </source>
</evidence>
<evidence type="ECO:0000256" key="6">
    <source>
        <dbReference type="RuleBase" id="RU361140"/>
    </source>
</evidence>
<comment type="catalytic activity">
    <reaction evidence="1 6">
        <text>a beta-lactam + H2O = a substituted beta-amino acid</text>
        <dbReference type="Rhea" id="RHEA:20401"/>
        <dbReference type="ChEBI" id="CHEBI:15377"/>
        <dbReference type="ChEBI" id="CHEBI:35627"/>
        <dbReference type="ChEBI" id="CHEBI:140347"/>
        <dbReference type="EC" id="3.5.2.6"/>
    </reaction>
</comment>
<dbReference type="RefSeq" id="WP_330197198.1">
    <property type="nucleotide sequence ID" value="NZ_JAZDRO010000007.1"/>
</dbReference>
<dbReference type="Proteomes" id="UP001310692">
    <property type="component" value="Unassembled WGS sequence"/>
</dbReference>
<dbReference type="SUPFAM" id="SSF56601">
    <property type="entry name" value="beta-lactamase/transpeptidase-like"/>
    <property type="match status" value="1"/>
</dbReference>
<dbReference type="InterPro" id="IPR023650">
    <property type="entry name" value="Beta-lactam_class-A_AS"/>
</dbReference>